<evidence type="ECO:0000256" key="1">
    <source>
        <dbReference type="ARBA" id="ARBA00004651"/>
    </source>
</evidence>
<name>A0A0L7B768_BIFBR</name>
<feature type="transmembrane region" description="Helical" evidence="6">
    <location>
        <begin position="504"/>
        <end position="525"/>
    </location>
</feature>
<dbReference type="GO" id="GO:0005886">
    <property type="term" value="C:plasma membrane"/>
    <property type="evidence" value="ECO:0007669"/>
    <property type="project" value="UniProtKB-SubCell"/>
</dbReference>
<proteinExistence type="predicted"/>
<organism evidence="8 9">
    <name type="scientific">Bifidobacterium breve MCC 1128</name>
    <dbReference type="NCBI Taxonomy" id="1365965"/>
    <lineage>
        <taxon>Bacteria</taxon>
        <taxon>Bacillati</taxon>
        <taxon>Actinomycetota</taxon>
        <taxon>Actinomycetes</taxon>
        <taxon>Bifidobacteriales</taxon>
        <taxon>Bifidobacteriaceae</taxon>
        <taxon>Bifidobacterium</taxon>
    </lineage>
</organism>
<evidence type="ECO:0000313" key="8">
    <source>
        <dbReference type="EMBL" id="KOA43327.1"/>
    </source>
</evidence>
<keyword evidence="3 6" id="KW-0812">Transmembrane</keyword>
<feature type="transmembrane region" description="Helical" evidence="6">
    <location>
        <begin position="83"/>
        <end position="106"/>
    </location>
</feature>
<dbReference type="PATRIC" id="fig|1365965.3.peg.14"/>
<protein>
    <submittedName>
        <fullName evidence="8">Competence protein</fullName>
    </submittedName>
</protein>
<evidence type="ECO:0000256" key="6">
    <source>
        <dbReference type="SAM" id="Phobius"/>
    </source>
</evidence>
<keyword evidence="4 6" id="KW-1133">Transmembrane helix</keyword>
<evidence type="ECO:0000259" key="7">
    <source>
        <dbReference type="Pfam" id="PF03772"/>
    </source>
</evidence>
<keyword evidence="5 6" id="KW-0472">Membrane</keyword>
<feature type="transmembrane region" description="Helical" evidence="6">
    <location>
        <begin position="311"/>
        <end position="328"/>
    </location>
</feature>
<dbReference type="AlphaFoldDB" id="A0A0L7B768"/>
<feature type="transmembrane region" description="Helical" evidence="6">
    <location>
        <begin position="380"/>
        <end position="397"/>
    </location>
</feature>
<gene>
    <name evidence="8" type="ORF">BBM1128_00070</name>
</gene>
<sequence length="568" mass="61661">MSMDWALREQGSRDWRMLPVALTMWAASLGSHSAFAWWSEREADALPSDGIGWERLLPGGMACLVLILVVLLAHHLRMRWPGVLAVCIAAACVGSMTTIAADTIVWHDSAMTQARQSSVQSAITATVTAPVVASDQRGYDCQVDVRFSVIVIEGTDRGSVAKARVYADDPYCARMHRGAAYRLAGTLQQARYGRMPLWLLVDGSQPLAQVRDPPLHYALISRMQQAFFMVIEQLPDQGRVLVPGLTMGVLGQDYVGTDSQSMPIHATYANILEDRFRKSGIMHLMAVSGGHFVLLAGLVRRLGRWLLMDRRLTAVMIASMYVLLAAAMFPGDSVTRALIMGMMGAASHAMGRRSQALSALCWTVVGVLVVSPGMSTSYGFALSSAAVLGIVLFAGRLSRVLGHVLPHSLAEMMAMTIAAQLFTLPIQVLMEPELPLLSVPANLLVAPFVGLSTITGLMSLALAWCMPWLAGVFAWVSSWGTLVMERVAMWLGSNEIATLPWKDGVVGAALILLAELGIGALLVLVTRQVKRVRQPEAGLPGMRFGSVWRVRLTLWIEESRRLLSGDSS</sequence>
<dbReference type="RefSeq" id="WP_052789002.1">
    <property type="nucleotide sequence ID" value="NZ_AVQD01000001.1"/>
</dbReference>
<evidence type="ECO:0000256" key="3">
    <source>
        <dbReference type="ARBA" id="ARBA00022692"/>
    </source>
</evidence>
<evidence type="ECO:0000256" key="5">
    <source>
        <dbReference type="ARBA" id="ARBA00023136"/>
    </source>
</evidence>
<evidence type="ECO:0000313" key="9">
    <source>
        <dbReference type="Proteomes" id="UP000037193"/>
    </source>
</evidence>
<comment type="caution">
    <text evidence="8">The sequence shown here is derived from an EMBL/GenBank/DDBJ whole genome shotgun (WGS) entry which is preliminary data.</text>
</comment>
<keyword evidence="2" id="KW-1003">Cell membrane</keyword>
<comment type="subcellular location">
    <subcellularLocation>
        <location evidence="1">Cell membrane</location>
        <topology evidence="1">Multi-pass membrane protein</topology>
    </subcellularLocation>
</comment>
<feature type="transmembrane region" description="Helical" evidence="6">
    <location>
        <begin position="472"/>
        <end position="492"/>
    </location>
</feature>
<dbReference type="Pfam" id="PF03772">
    <property type="entry name" value="Competence"/>
    <property type="match status" value="1"/>
</dbReference>
<reference evidence="8 9" key="1">
    <citation type="journal article" date="2015" name="Int J Genomics">
        <title>Comparative Genomics Revealed Genetic Diversity and Species/Strain-Level Differences in Carbohydrate Metabolism of Three Probiotic Bifidobacterial Species.</title>
        <authorList>
            <person name="Odamaki T."/>
            <person name="Horigome A."/>
            <person name="Sugahara H."/>
            <person name="Hashikura N."/>
            <person name="Minami J."/>
            <person name="Xiao J.Z."/>
            <person name="Abe F."/>
        </authorList>
    </citation>
    <scope>NUCLEOTIDE SEQUENCE [LARGE SCALE GENOMIC DNA]</scope>
    <source>
        <strain evidence="8 9">MCC 1128</strain>
    </source>
</reference>
<accession>A0A0L7B768</accession>
<dbReference type="EMBL" id="AVQD01000001">
    <property type="protein sequence ID" value="KOA43327.1"/>
    <property type="molecule type" value="Genomic_DNA"/>
</dbReference>
<feature type="transmembrane region" description="Helical" evidence="6">
    <location>
        <begin position="442"/>
        <end position="465"/>
    </location>
</feature>
<dbReference type="InterPro" id="IPR004477">
    <property type="entry name" value="ComEC_N"/>
</dbReference>
<dbReference type="Proteomes" id="UP000037193">
    <property type="component" value="Unassembled WGS sequence"/>
</dbReference>
<evidence type="ECO:0000256" key="4">
    <source>
        <dbReference type="ARBA" id="ARBA00022989"/>
    </source>
</evidence>
<feature type="transmembrane region" description="Helical" evidence="6">
    <location>
        <begin position="409"/>
        <end position="430"/>
    </location>
</feature>
<feature type="transmembrane region" description="Helical" evidence="6">
    <location>
        <begin position="56"/>
        <end position="76"/>
    </location>
</feature>
<dbReference type="PANTHER" id="PTHR30619">
    <property type="entry name" value="DNA INTERNALIZATION/COMPETENCE PROTEIN COMEC/REC2"/>
    <property type="match status" value="1"/>
</dbReference>
<feature type="domain" description="ComEC/Rec2-related protein" evidence="7">
    <location>
        <begin position="273"/>
        <end position="522"/>
    </location>
</feature>
<feature type="transmembrane region" description="Helical" evidence="6">
    <location>
        <begin position="280"/>
        <end position="299"/>
    </location>
</feature>
<evidence type="ECO:0000256" key="2">
    <source>
        <dbReference type="ARBA" id="ARBA00022475"/>
    </source>
</evidence>
<dbReference type="NCBIfam" id="TIGR00360">
    <property type="entry name" value="ComEC_N-term"/>
    <property type="match status" value="1"/>
</dbReference>
<dbReference type="InterPro" id="IPR052159">
    <property type="entry name" value="Competence_DNA_uptake"/>
</dbReference>
<dbReference type="PANTHER" id="PTHR30619:SF7">
    <property type="entry name" value="BETA-LACTAMASE DOMAIN PROTEIN"/>
    <property type="match status" value="1"/>
</dbReference>